<evidence type="ECO:0000313" key="2">
    <source>
        <dbReference type="Proteomes" id="UP001642483"/>
    </source>
</evidence>
<dbReference type="Proteomes" id="UP001642483">
    <property type="component" value="Unassembled WGS sequence"/>
</dbReference>
<dbReference type="EMBL" id="CAWYQH010000103">
    <property type="protein sequence ID" value="CAK8686824.1"/>
    <property type="molecule type" value="Genomic_DNA"/>
</dbReference>
<proteinExistence type="predicted"/>
<protein>
    <submittedName>
        <fullName evidence="1">Uncharacterized protein</fullName>
    </submittedName>
</protein>
<name>A0ABP0G7S5_CLALP</name>
<sequence length="77" mass="8577">MQSSHLVTKDQLHAKIIMVVQLCCTNFGSTPTPNIITIIWPQETGLPPGMGFLLRWVLFSHPLMYSIGPIKDQQSVA</sequence>
<reference evidence="1 2" key="1">
    <citation type="submission" date="2024-02" db="EMBL/GenBank/DDBJ databases">
        <authorList>
            <person name="Daric V."/>
            <person name="Darras S."/>
        </authorList>
    </citation>
    <scope>NUCLEOTIDE SEQUENCE [LARGE SCALE GENOMIC DNA]</scope>
</reference>
<gene>
    <name evidence="1" type="ORF">CVLEPA_LOCUS18856</name>
</gene>
<evidence type="ECO:0000313" key="1">
    <source>
        <dbReference type="EMBL" id="CAK8686824.1"/>
    </source>
</evidence>
<comment type="caution">
    <text evidence="1">The sequence shown here is derived from an EMBL/GenBank/DDBJ whole genome shotgun (WGS) entry which is preliminary data.</text>
</comment>
<accession>A0ABP0G7S5</accession>
<keyword evidence="2" id="KW-1185">Reference proteome</keyword>
<organism evidence="1 2">
    <name type="scientific">Clavelina lepadiformis</name>
    <name type="common">Light-bulb sea squirt</name>
    <name type="synonym">Ascidia lepadiformis</name>
    <dbReference type="NCBI Taxonomy" id="159417"/>
    <lineage>
        <taxon>Eukaryota</taxon>
        <taxon>Metazoa</taxon>
        <taxon>Chordata</taxon>
        <taxon>Tunicata</taxon>
        <taxon>Ascidiacea</taxon>
        <taxon>Aplousobranchia</taxon>
        <taxon>Clavelinidae</taxon>
        <taxon>Clavelina</taxon>
    </lineage>
</organism>